<accession>J9GH06</accession>
<evidence type="ECO:0008006" key="2">
    <source>
        <dbReference type="Google" id="ProtNLM"/>
    </source>
</evidence>
<proteinExistence type="predicted"/>
<dbReference type="EMBL" id="AMCI01003097">
    <property type="protein sequence ID" value="EJX01108.1"/>
    <property type="molecule type" value="Genomic_DNA"/>
</dbReference>
<gene>
    <name evidence="1" type="ORF">EVA_10787</name>
</gene>
<protein>
    <recommendedName>
        <fullName evidence="2">Outer membrane protein beta-barrel domain-containing protein</fullName>
    </recommendedName>
</protein>
<comment type="caution">
    <text evidence="1">The sequence shown here is derived from an EMBL/GenBank/DDBJ whole genome shotgun (WGS) entry which is preliminary data.</text>
</comment>
<dbReference type="AlphaFoldDB" id="J9GH06"/>
<evidence type="ECO:0000313" key="1">
    <source>
        <dbReference type="EMBL" id="EJX01108.1"/>
    </source>
</evidence>
<dbReference type="SUPFAM" id="SSF103515">
    <property type="entry name" value="Autotransporter"/>
    <property type="match status" value="1"/>
</dbReference>
<name>J9GH06_9ZZZZ</name>
<dbReference type="InterPro" id="IPR036709">
    <property type="entry name" value="Autotransporte_beta_dom_sf"/>
</dbReference>
<sequence length="122" mass="13771">MSYSKSEKFRFGLDATAGYFVADCLLLKANVSYNHTRAIDDVSVGAAARYYFDQCGVYLSGGAEYVHYTPNNNDVQIPLEVGYAFFLNRHITLEPALYYKMSLHNFADNSTFGLRIGLGFYF</sequence>
<reference evidence="1" key="1">
    <citation type="journal article" date="2012" name="PLoS ONE">
        <title>Gene sets for utilization of primary and secondary nutrition supplies in the distal gut of endangered iberian lynx.</title>
        <authorList>
            <person name="Alcaide M."/>
            <person name="Messina E."/>
            <person name="Richter M."/>
            <person name="Bargiela R."/>
            <person name="Peplies J."/>
            <person name="Huws S.A."/>
            <person name="Newbold C.J."/>
            <person name="Golyshin P.N."/>
            <person name="Simon M.A."/>
            <person name="Lopez G."/>
            <person name="Yakimov M.M."/>
            <person name="Ferrer M."/>
        </authorList>
    </citation>
    <scope>NUCLEOTIDE SEQUENCE</scope>
</reference>
<organism evidence="1">
    <name type="scientific">gut metagenome</name>
    <dbReference type="NCBI Taxonomy" id="749906"/>
    <lineage>
        <taxon>unclassified sequences</taxon>
        <taxon>metagenomes</taxon>
        <taxon>organismal metagenomes</taxon>
    </lineage>
</organism>